<dbReference type="AlphaFoldDB" id="A0AAX3EQF9"/>
<organism evidence="1 2">
    <name type="scientific">Paenarthrobacter ureafaciens</name>
    <dbReference type="NCBI Taxonomy" id="37931"/>
    <lineage>
        <taxon>Bacteria</taxon>
        <taxon>Bacillati</taxon>
        <taxon>Actinomycetota</taxon>
        <taxon>Actinomycetes</taxon>
        <taxon>Micrococcales</taxon>
        <taxon>Micrococcaceae</taxon>
        <taxon>Paenarthrobacter</taxon>
    </lineage>
</organism>
<evidence type="ECO:0000313" key="2">
    <source>
        <dbReference type="Proteomes" id="UP001163293"/>
    </source>
</evidence>
<accession>A0AAX3EQF9</accession>
<evidence type="ECO:0000313" key="1">
    <source>
        <dbReference type="EMBL" id="UYW00280.1"/>
    </source>
</evidence>
<reference evidence="1" key="1">
    <citation type="submission" date="2022-07" db="EMBL/GenBank/DDBJ databases">
        <authorList>
            <person name="Wu T."/>
        </authorList>
    </citation>
    <scope>NUCLEOTIDE SEQUENCE</scope>
    <source>
        <strain evidence="1">SD-1</strain>
        <plasmid evidence="1">unnamed7</plasmid>
    </source>
</reference>
<name>A0AAX3EQF9_PAEUR</name>
<gene>
    <name evidence="1" type="ORF">NL394_24120</name>
</gene>
<geneLocation type="plasmid" evidence="1 2">
    <name>unnamed7</name>
</geneLocation>
<dbReference type="Proteomes" id="UP001163293">
    <property type="component" value="Plasmid unnamed7"/>
</dbReference>
<keyword evidence="1" id="KW-0614">Plasmid</keyword>
<keyword evidence="2" id="KW-1185">Reference proteome</keyword>
<sequence>MNVDDLRAKIRRKHAVSVEQFRAAVLGPQGHNGPETKAINGRSPFPSISHPSVTDRHAAISVVGDVASLAWLKENPALPGLVMTLSIAGRHKLLGERMSLPSGECDAWICEIVGDDLVPFVYRAGTLSGVGGRASTVYYHVFMDETRAGVMKPDGFDHPQLRHLSEL</sequence>
<dbReference type="EMBL" id="CP101192">
    <property type="protein sequence ID" value="UYW00280.1"/>
    <property type="molecule type" value="Genomic_DNA"/>
</dbReference>
<protein>
    <submittedName>
        <fullName evidence="1">Uncharacterized protein</fullName>
    </submittedName>
</protein>
<dbReference type="RefSeq" id="WP_264398992.1">
    <property type="nucleotide sequence ID" value="NZ_CP101184.1"/>
</dbReference>
<proteinExistence type="predicted"/>